<organism evidence="2">
    <name type="scientific">uncultured Thermomicrobiales bacterium</name>
    <dbReference type="NCBI Taxonomy" id="1645740"/>
    <lineage>
        <taxon>Bacteria</taxon>
        <taxon>Pseudomonadati</taxon>
        <taxon>Thermomicrobiota</taxon>
        <taxon>Thermomicrobia</taxon>
        <taxon>Thermomicrobiales</taxon>
        <taxon>environmental samples</taxon>
    </lineage>
</organism>
<dbReference type="EMBL" id="CADCWH010000375">
    <property type="protein sequence ID" value="CAA9569320.1"/>
    <property type="molecule type" value="Genomic_DNA"/>
</dbReference>
<protein>
    <submittedName>
        <fullName evidence="2">Uncharacterized protein</fullName>
    </submittedName>
</protein>
<feature type="transmembrane region" description="Helical" evidence="1">
    <location>
        <begin position="67"/>
        <end position="95"/>
    </location>
</feature>
<evidence type="ECO:0000256" key="1">
    <source>
        <dbReference type="SAM" id="Phobius"/>
    </source>
</evidence>
<sequence>MVATANLNNDEASDYAYDVDTEKSDSKVKLYAIGGGLGALVLLALLIFGLYQLGDDGQSALERFRDIAVIFVVLLFLLTVVLLAAIAAALGYLVLQIKDRVIPLLEEVTGTARRIRGTTAFMTEEAIKPIMTVASTYARMRAMTKTVTGKSKKPPKVKF</sequence>
<name>A0A6J4V8A1_9BACT</name>
<keyword evidence="1" id="KW-1133">Transmembrane helix</keyword>
<keyword evidence="1" id="KW-0812">Transmembrane</keyword>
<proteinExistence type="predicted"/>
<evidence type="ECO:0000313" key="2">
    <source>
        <dbReference type="EMBL" id="CAA9569320.1"/>
    </source>
</evidence>
<accession>A0A6J4V8A1</accession>
<keyword evidence="1" id="KW-0472">Membrane</keyword>
<dbReference type="AlphaFoldDB" id="A0A6J4V8A1"/>
<gene>
    <name evidence="2" type="ORF">AVDCRST_MAG70-2348</name>
</gene>
<reference evidence="2" key="1">
    <citation type="submission" date="2020-02" db="EMBL/GenBank/DDBJ databases">
        <authorList>
            <person name="Meier V. D."/>
        </authorList>
    </citation>
    <scope>NUCLEOTIDE SEQUENCE</scope>
    <source>
        <strain evidence="2">AVDCRST_MAG70</strain>
    </source>
</reference>
<feature type="transmembrane region" description="Helical" evidence="1">
    <location>
        <begin position="30"/>
        <end position="51"/>
    </location>
</feature>